<protein>
    <submittedName>
        <fullName evidence="2">Uncharacterized protein</fullName>
    </submittedName>
</protein>
<dbReference type="EMBL" id="JASBNA010000068">
    <property type="protein sequence ID" value="KAK7678735.1"/>
    <property type="molecule type" value="Genomic_DNA"/>
</dbReference>
<organism evidence="2 3">
    <name type="scientific">Cerrena zonata</name>
    <dbReference type="NCBI Taxonomy" id="2478898"/>
    <lineage>
        <taxon>Eukaryota</taxon>
        <taxon>Fungi</taxon>
        <taxon>Dikarya</taxon>
        <taxon>Basidiomycota</taxon>
        <taxon>Agaricomycotina</taxon>
        <taxon>Agaricomycetes</taxon>
        <taxon>Polyporales</taxon>
        <taxon>Cerrenaceae</taxon>
        <taxon>Cerrena</taxon>
    </lineage>
</organism>
<proteinExistence type="predicted"/>
<evidence type="ECO:0000256" key="1">
    <source>
        <dbReference type="SAM" id="MobiDB-lite"/>
    </source>
</evidence>
<keyword evidence="3" id="KW-1185">Reference proteome</keyword>
<feature type="compositionally biased region" description="Basic and acidic residues" evidence="1">
    <location>
        <begin position="168"/>
        <end position="177"/>
    </location>
</feature>
<feature type="compositionally biased region" description="Acidic residues" evidence="1">
    <location>
        <begin position="132"/>
        <end position="167"/>
    </location>
</feature>
<sequence>MEHLVLRRGGRRPSPTRWLSLYFAQVEQQHLLRRLGLLIEFLMHDEHVNTRRRVEFAYRFRLCIESTVMWQEIENLISQARREWPVLSHALSPTSGHDVLTSISDILHDPIYIQACLDEVAANTNIANQAGGDDEINMDSDGEELPVLETPEGSDIEDIEVSDDSEGSDSRDNSVEV</sequence>
<dbReference type="AlphaFoldDB" id="A0AAW0FBG4"/>
<reference evidence="2 3" key="1">
    <citation type="submission" date="2022-09" db="EMBL/GenBank/DDBJ databases">
        <authorList>
            <person name="Palmer J.M."/>
        </authorList>
    </citation>
    <scope>NUCLEOTIDE SEQUENCE [LARGE SCALE GENOMIC DNA]</scope>
    <source>
        <strain evidence="2 3">DSM 7382</strain>
    </source>
</reference>
<evidence type="ECO:0000313" key="2">
    <source>
        <dbReference type="EMBL" id="KAK7678735.1"/>
    </source>
</evidence>
<accession>A0AAW0FBG4</accession>
<dbReference type="Proteomes" id="UP001385951">
    <property type="component" value="Unassembled WGS sequence"/>
</dbReference>
<comment type="caution">
    <text evidence="2">The sequence shown here is derived from an EMBL/GenBank/DDBJ whole genome shotgun (WGS) entry which is preliminary data.</text>
</comment>
<feature type="region of interest" description="Disordered" evidence="1">
    <location>
        <begin position="130"/>
        <end position="177"/>
    </location>
</feature>
<gene>
    <name evidence="2" type="ORF">QCA50_018317</name>
</gene>
<evidence type="ECO:0000313" key="3">
    <source>
        <dbReference type="Proteomes" id="UP001385951"/>
    </source>
</evidence>
<name>A0AAW0FBG4_9APHY</name>